<accession>A0A2D1U7N3</accession>
<dbReference type="RefSeq" id="WP_099439535.1">
    <property type="nucleotide sequence ID" value="NZ_CP024091.1"/>
</dbReference>
<evidence type="ECO:0000313" key="1">
    <source>
        <dbReference type="EMBL" id="ATP57615.1"/>
    </source>
</evidence>
<dbReference type="KEGG" id="pgs:CPT03_14595"/>
<organism evidence="1 2">
    <name type="scientific">Pedobacter ginsengisoli</name>
    <dbReference type="NCBI Taxonomy" id="363852"/>
    <lineage>
        <taxon>Bacteria</taxon>
        <taxon>Pseudomonadati</taxon>
        <taxon>Bacteroidota</taxon>
        <taxon>Sphingobacteriia</taxon>
        <taxon>Sphingobacteriales</taxon>
        <taxon>Sphingobacteriaceae</taxon>
        <taxon>Pedobacter</taxon>
    </lineage>
</organism>
<keyword evidence="2" id="KW-1185">Reference proteome</keyword>
<proteinExistence type="predicted"/>
<name>A0A2D1U7N3_9SPHI</name>
<reference evidence="1 2" key="1">
    <citation type="submission" date="2017-10" db="EMBL/GenBank/DDBJ databases">
        <title>Whole genome of Pedobacter ginsengisoli T01R-27 isolated from tomato rhizosphere.</title>
        <authorList>
            <person name="Weon H.-Y."/>
            <person name="Lee S.A."/>
            <person name="Sang M.K."/>
            <person name="Song J."/>
        </authorList>
    </citation>
    <scope>NUCLEOTIDE SEQUENCE [LARGE SCALE GENOMIC DNA]</scope>
    <source>
        <strain evidence="1 2">T01R-27</strain>
    </source>
</reference>
<dbReference type="OrthoDB" id="9838855at2"/>
<dbReference type="Proteomes" id="UP000223749">
    <property type="component" value="Chromosome"/>
</dbReference>
<protein>
    <submittedName>
        <fullName evidence="1">Uncharacterized protein</fullName>
    </submittedName>
</protein>
<sequence>MTTEPYNEPMKLLLFTVYIVLGCNQSFCQSILTNKYAEVDIDSLLKTSVVLPNAGYSITNIEFTARYGMEAREILGPYRDRFLQFQDQHPELGWEYTDACAAFKFRDTAIFMPLAGGHDGRLLRLVDSWGDKYGPKVKVRAQMLIGKYLRYGVKRDFLIKDVIVIEDKK</sequence>
<evidence type="ECO:0000313" key="2">
    <source>
        <dbReference type="Proteomes" id="UP000223749"/>
    </source>
</evidence>
<dbReference type="AlphaFoldDB" id="A0A2D1U7N3"/>
<gene>
    <name evidence="1" type="ORF">CPT03_14595</name>
</gene>
<dbReference type="EMBL" id="CP024091">
    <property type="protein sequence ID" value="ATP57615.1"/>
    <property type="molecule type" value="Genomic_DNA"/>
</dbReference>